<evidence type="ECO:0000256" key="1">
    <source>
        <dbReference type="SAM" id="SignalP"/>
    </source>
</evidence>
<dbReference type="SUPFAM" id="SSF56935">
    <property type="entry name" value="Porins"/>
    <property type="match status" value="1"/>
</dbReference>
<reference evidence="2" key="1">
    <citation type="submission" date="2022-11" db="EMBL/GenBank/DDBJ databases">
        <title>High-quality draft genome sequence of Galbibacter sp. strain CMA-7.</title>
        <authorList>
            <person name="Wei L."/>
            <person name="Dong C."/>
            <person name="Shao Z."/>
        </authorList>
    </citation>
    <scope>NUCLEOTIDE SEQUENCE</scope>
    <source>
        <strain evidence="2">CMA-7</strain>
    </source>
</reference>
<sequence>MKKQYFTMLAALFLLVNYALAQERSINGTVTSEDDNQPLPGANLIIKGTTTGAVTDFDGKFSITIPDEKSVMIISYIAKEVTVPSGQNSISIFLKSDVNALEEVVVMGSSVSQSRKKIGNAITTLKSEDITKAPTPSVTRLFRGKFPVPRLHKILETRPVDSRFG</sequence>
<protein>
    <submittedName>
        <fullName evidence="2">Carboxypeptidase-like regulatory domain-containing protein</fullName>
    </submittedName>
</protein>
<keyword evidence="3" id="KW-1185">Reference proteome</keyword>
<dbReference type="InterPro" id="IPR008969">
    <property type="entry name" value="CarboxyPept-like_regulatory"/>
</dbReference>
<accession>A0ABT6FV89</accession>
<proteinExistence type="predicted"/>
<feature type="signal peptide" evidence="1">
    <location>
        <begin position="1"/>
        <end position="21"/>
    </location>
</feature>
<organism evidence="2 3">
    <name type="scientific">Galbibacter pacificus</name>
    <dbReference type="NCBI Taxonomy" id="2996052"/>
    <lineage>
        <taxon>Bacteria</taxon>
        <taxon>Pseudomonadati</taxon>
        <taxon>Bacteroidota</taxon>
        <taxon>Flavobacteriia</taxon>
        <taxon>Flavobacteriales</taxon>
        <taxon>Flavobacteriaceae</taxon>
        <taxon>Galbibacter</taxon>
    </lineage>
</organism>
<dbReference type="Gene3D" id="2.60.40.1120">
    <property type="entry name" value="Carboxypeptidase-like, regulatory domain"/>
    <property type="match status" value="1"/>
</dbReference>
<dbReference type="Proteomes" id="UP001153642">
    <property type="component" value="Unassembled WGS sequence"/>
</dbReference>
<dbReference type="Gene3D" id="2.170.130.10">
    <property type="entry name" value="TonB-dependent receptor, plug domain"/>
    <property type="match status" value="1"/>
</dbReference>
<name>A0ABT6FV89_9FLAO</name>
<evidence type="ECO:0000313" key="2">
    <source>
        <dbReference type="EMBL" id="MDG3587183.1"/>
    </source>
</evidence>
<comment type="caution">
    <text evidence="2">The sequence shown here is derived from an EMBL/GenBank/DDBJ whole genome shotgun (WGS) entry which is preliminary data.</text>
</comment>
<dbReference type="Pfam" id="PF13715">
    <property type="entry name" value="CarbopepD_reg_2"/>
    <property type="match status" value="1"/>
</dbReference>
<dbReference type="EMBL" id="JAPMUA010000006">
    <property type="protein sequence ID" value="MDG3587183.1"/>
    <property type="molecule type" value="Genomic_DNA"/>
</dbReference>
<dbReference type="InterPro" id="IPR037066">
    <property type="entry name" value="Plug_dom_sf"/>
</dbReference>
<evidence type="ECO:0000313" key="3">
    <source>
        <dbReference type="Proteomes" id="UP001153642"/>
    </source>
</evidence>
<feature type="chain" id="PRO_5045683031" evidence="1">
    <location>
        <begin position="22"/>
        <end position="165"/>
    </location>
</feature>
<dbReference type="RefSeq" id="WP_277901106.1">
    <property type="nucleotide sequence ID" value="NZ_JAPMUA010000006.1"/>
</dbReference>
<keyword evidence="1" id="KW-0732">Signal</keyword>
<gene>
    <name evidence="2" type="ORF">OSR52_15010</name>
</gene>
<dbReference type="SUPFAM" id="SSF49464">
    <property type="entry name" value="Carboxypeptidase regulatory domain-like"/>
    <property type="match status" value="1"/>
</dbReference>